<dbReference type="Pfam" id="PF00216">
    <property type="entry name" value="Bac_DNA_binding"/>
    <property type="match status" value="1"/>
</dbReference>
<dbReference type="SUPFAM" id="SSF47729">
    <property type="entry name" value="IHF-like DNA-binding proteins"/>
    <property type="match status" value="1"/>
</dbReference>
<dbReference type="RefSeq" id="WP_284053419.1">
    <property type="nucleotide sequence ID" value="NZ_JAGRQC010000002.1"/>
</dbReference>
<dbReference type="PRINTS" id="PR01727">
    <property type="entry name" value="DNABINDINGHU"/>
</dbReference>
<dbReference type="GO" id="GO:0003677">
    <property type="term" value="F:DNA binding"/>
    <property type="evidence" value="ECO:0007669"/>
    <property type="project" value="UniProtKB-KW"/>
</dbReference>
<organism evidence="4 5">
    <name type="scientific">Stakelama marina</name>
    <dbReference type="NCBI Taxonomy" id="2826939"/>
    <lineage>
        <taxon>Bacteria</taxon>
        <taxon>Pseudomonadati</taxon>
        <taxon>Pseudomonadota</taxon>
        <taxon>Alphaproteobacteria</taxon>
        <taxon>Sphingomonadales</taxon>
        <taxon>Sphingomonadaceae</taxon>
        <taxon>Stakelama</taxon>
    </lineage>
</organism>
<keyword evidence="5" id="KW-1185">Reference proteome</keyword>
<dbReference type="Gene3D" id="4.10.520.10">
    <property type="entry name" value="IHF-like DNA-binding proteins"/>
    <property type="match status" value="1"/>
</dbReference>
<dbReference type="CDD" id="cd13836">
    <property type="entry name" value="IHF_B"/>
    <property type="match status" value="1"/>
</dbReference>
<comment type="caution">
    <text evidence="4">The sequence shown here is derived from an EMBL/GenBank/DDBJ whole genome shotgun (WGS) entry which is preliminary data.</text>
</comment>
<dbReference type="NCBIfam" id="NF001222">
    <property type="entry name" value="PRK00199.1"/>
    <property type="match status" value="1"/>
</dbReference>
<protein>
    <submittedName>
        <fullName evidence="4">Integration host factor subunit beta</fullName>
    </submittedName>
</protein>
<evidence type="ECO:0000256" key="1">
    <source>
        <dbReference type="ARBA" id="ARBA00010529"/>
    </source>
</evidence>
<evidence type="ECO:0000313" key="4">
    <source>
        <dbReference type="EMBL" id="MBR0552119.1"/>
    </source>
</evidence>
<dbReference type="PANTHER" id="PTHR33175">
    <property type="entry name" value="DNA-BINDING PROTEIN HU"/>
    <property type="match status" value="1"/>
</dbReference>
<accession>A0A8T4III2</accession>
<evidence type="ECO:0000256" key="2">
    <source>
        <dbReference type="ARBA" id="ARBA00023125"/>
    </source>
</evidence>
<dbReference type="SMART" id="SM00411">
    <property type="entry name" value="BHL"/>
    <property type="match status" value="1"/>
</dbReference>
<name>A0A8T4III2_9SPHN</name>
<dbReference type="GO" id="GO:0005829">
    <property type="term" value="C:cytosol"/>
    <property type="evidence" value="ECO:0007669"/>
    <property type="project" value="TreeGrafter"/>
</dbReference>
<sequence>MIRSELVQSLADENPELALRDVERIVSVFFDEITQRLADNGRVELRGFGTFTTRQRDARVGRNPRTGEAVKVDAKRVPYFKPGKEMRTALNV</sequence>
<dbReference type="Proteomes" id="UP000676996">
    <property type="component" value="Unassembled WGS sequence"/>
</dbReference>
<dbReference type="InterPro" id="IPR020816">
    <property type="entry name" value="Histone-like_DNA-bd_CS"/>
</dbReference>
<evidence type="ECO:0000256" key="3">
    <source>
        <dbReference type="RuleBase" id="RU003939"/>
    </source>
</evidence>
<gene>
    <name evidence="4" type="ORF">J7S20_06360</name>
</gene>
<dbReference type="InterPro" id="IPR010992">
    <property type="entry name" value="IHF-like_DNA-bd_dom_sf"/>
</dbReference>
<evidence type="ECO:0000313" key="5">
    <source>
        <dbReference type="Proteomes" id="UP000676996"/>
    </source>
</evidence>
<dbReference type="InterPro" id="IPR000119">
    <property type="entry name" value="Hist_DNA-bd"/>
</dbReference>
<dbReference type="AlphaFoldDB" id="A0A8T4III2"/>
<dbReference type="GO" id="GO:0030527">
    <property type="term" value="F:structural constituent of chromatin"/>
    <property type="evidence" value="ECO:0007669"/>
    <property type="project" value="InterPro"/>
</dbReference>
<keyword evidence="2" id="KW-0238">DNA-binding</keyword>
<comment type="similarity">
    <text evidence="1 3">Belongs to the bacterial histone-like protein family.</text>
</comment>
<dbReference type="EMBL" id="JAGRQC010000002">
    <property type="protein sequence ID" value="MBR0552119.1"/>
    <property type="molecule type" value="Genomic_DNA"/>
</dbReference>
<dbReference type="PROSITE" id="PS00045">
    <property type="entry name" value="HISTONE_LIKE"/>
    <property type="match status" value="1"/>
</dbReference>
<proteinExistence type="inferred from homology"/>
<reference evidence="4" key="1">
    <citation type="submission" date="2021-04" db="EMBL/GenBank/DDBJ databases">
        <title>Ouciella asimina sp. nov., isolated from the surface seawater in the hydrothermal field of Okinawa Trough.</title>
        <authorList>
            <person name="Shuang W."/>
        </authorList>
    </citation>
    <scope>NUCLEOTIDE SEQUENCE</scope>
    <source>
        <strain evidence="4">LXI357</strain>
    </source>
</reference>
<dbReference type="PANTHER" id="PTHR33175:SF5">
    <property type="entry name" value="INTEGRATION HOST FACTOR SUBUNIT BETA"/>
    <property type="match status" value="1"/>
</dbReference>